<sequence>MVFAEPVNAYGSQRPTNQEFSIQLKKRTKAAAIQLINFLQVAGKNPALNVIRYQLIKSATSVAANYRAACRARSKKEWYAKMCIVVEECDETVFWLEILLESEIQVEKDTVRTIGKEYFTLLQIFAKARANAKTK</sequence>
<evidence type="ECO:0000313" key="1">
    <source>
        <dbReference type="EMBL" id="PHK98911.1"/>
    </source>
</evidence>
<dbReference type="SUPFAM" id="SSF158446">
    <property type="entry name" value="IVS-encoded protein-like"/>
    <property type="match status" value="1"/>
</dbReference>
<dbReference type="InterPro" id="IPR012657">
    <property type="entry name" value="23S_rRNA-intervening_sequence"/>
</dbReference>
<gene>
    <name evidence="1" type="ORF">CGL56_09295</name>
</gene>
<dbReference type="Gene3D" id="1.20.1440.60">
    <property type="entry name" value="23S rRNA-intervening sequence"/>
    <property type="match status" value="1"/>
</dbReference>
<dbReference type="InterPro" id="IPR036583">
    <property type="entry name" value="23S_rRNA_IVS_sf"/>
</dbReference>
<keyword evidence="2" id="KW-1185">Reference proteome</keyword>
<proteinExistence type="predicted"/>
<organism evidence="1 2">
    <name type="scientific">Neolewinella marina</name>
    <dbReference type="NCBI Taxonomy" id="438751"/>
    <lineage>
        <taxon>Bacteria</taxon>
        <taxon>Pseudomonadati</taxon>
        <taxon>Bacteroidota</taxon>
        <taxon>Saprospiria</taxon>
        <taxon>Saprospirales</taxon>
        <taxon>Lewinellaceae</taxon>
        <taxon>Neolewinella</taxon>
    </lineage>
</organism>
<evidence type="ECO:0000313" key="2">
    <source>
        <dbReference type="Proteomes" id="UP000226437"/>
    </source>
</evidence>
<dbReference type="OrthoDB" id="285993at2"/>
<reference evidence="1 2" key="1">
    <citation type="submission" date="2017-10" db="EMBL/GenBank/DDBJ databases">
        <title>The draft genome sequence of Lewinella marina KCTC 32374.</title>
        <authorList>
            <person name="Wang K."/>
        </authorList>
    </citation>
    <scope>NUCLEOTIDE SEQUENCE [LARGE SCALE GENOMIC DNA]</scope>
    <source>
        <strain evidence="1 2">MKG-38</strain>
    </source>
</reference>
<name>A0A2G0CG14_9BACT</name>
<dbReference type="PIRSF" id="PIRSF035652">
    <property type="entry name" value="CHP02436"/>
    <property type="match status" value="1"/>
</dbReference>
<accession>A0A2G0CG14</accession>
<comment type="caution">
    <text evidence="1">The sequence shown here is derived from an EMBL/GenBank/DDBJ whole genome shotgun (WGS) entry which is preliminary data.</text>
</comment>
<dbReference type="AlphaFoldDB" id="A0A2G0CG14"/>
<protein>
    <submittedName>
        <fullName evidence="1">Four helix bundle protein</fullName>
    </submittedName>
</protein>
<dbReference type="NCBIfam" id="TIGR02436">
    <property type="entry name" value="four helix bundle protein"/>
    <property type="match status" value="1"/>
</dbReference>
<dbReference type="EMBL" id="PDLO01000003">
    <property type="protein sequence ID" value="PHK98911.1"/>
    <property type="molecule type" value="Genomic_DNA"/>
</dbReference>
<dbReference type="Proteomes" id="UP000226437">
    <property type="component" value="Unassembled WGS sequence"/>
</dbReference>